<name>A0ABT6JM02_9GAMM</name>
<dbReference type="Proteomes" id="UP001156831">
    <property type="component" value="Unassembled WGS sequence"/>
</dbReference>
<protein>
    <submittedName>
        <fullName evidence="2">Uncharacterized protein</fullName>
    </submittedName>
</protein>
<proteinExistence type="predicted"/>
<sequence>MRALFVGGLIDNSELDLDGKEPPRHYPPETGSGQSRYRLHAVGRGNGGVACAIYGAPDSDPDEVLRISDERGYPRRFDTELQRVD</sequence>
<evidence type="ECO:0000313" key="3">
    <source>
        <dbReference type="Proteomes" id="UP001156831"/>
    </source>
</evidence>
<evidence type="ECO:0000313" key="2">
    <source>
        <dbReference type="EMBL" id="MDH5831582.1"/>
    </source>
</evidence>
<feature type="region of interest" description="Disordered" evidence="1">
    <location>
        <begin position="15"/>
        <end position="35"/>
    </location>
</feature>
<evidence type="ECO:0000256" key="1">
    <source>
        <dbReference type="SAM" id="MobiDB-lite"/>
    </source>
</evidence>
<comment type="caution">
    <text evidence="2">The sequence shown here is derived from an EMBL/GenBank/DDBJ whole genome shotgun (WGS) entry which is preliminary data.</text>
</comment>
<gene>
    <name evidence="2" type="ORF">QFW80_13750</name>
</gene>
<keyword evidence="3" id="KW-1185">Reference proteome</keyword>
<dbReference type="EMBL" id="JARXRN010000028">
    <property type="protein sequence ID" value="MDH5831582.1"/>
    <property type="molecule type" value="Genomic_DNA"/>
</dbReference>
<reference evidence="2 3" key="1">
    <citation type="submission" date="2023-04" db="EMBL/GenBank/DDBJ databases">
        <title>Luteimonas sp. M1R5S18.</title>
        <authorList>
            <person name="Sun J.-Q."/>
        </authorList>
    </citation>
    <scope>NUCLEOTIDE SEQUENCE [LARGE SCALE GENOMIC DNA]</scope>
    <source>
        <strain evidence="2 3">M1R5S18</strain>
    </source>
</reference>
<accession>A0ABT6JM02</accession>
<dbReference type="RefSeq" id="WP_280602544.1">
    <property type="nucleotide sequence ID" value="NZ_JARXRN010000028.1"/>
</dbReference>
<organism evidence="2 3">
    <name type="scientific">Luteimonas rhizosphaericola</name>
    <dbReference type="NCBI Taxonomy" id="3042024"/>
    <lineage>
        <taxon>Bacteria</taxon>
        <taxon>Pseudomonadati</taxon>
        <taxon>Pseudomonadota</taxon>
        <taxon>Gammaproteobacteria</taxon>
        <taxon>Lysobacterales</taxon>
        <taxon>Lysobacteraceae</taxon>
        <taxon>Luteimonas</taxon>
    </lineage>
</organism>
<feature type="compositionally biased region" description="Basic and acidic residues" evidence="1">
    <location>
        <begin position="17"/>
        <end position="27"/>
    </location>
</feature>